<evidence type="ECO:0000313" key="2">
    <source>
        <dbReference type="Proteomes" id="UP001162483"/>
    </source>
</evidence>
<dbReference type="Proteomes" id="UP001162483">
    <property type="component" value="Unassembled WGS sequence"/>
</dbReference>
<name>A0ABN9H8D0_9NEOB</name>
<evidence type="ECO:0000313" key="1">
    <source>
        <dbReference type="EMBL" id="CAI9617574.1"/>
    </source>
</evidence>
<keyword evidence="2" id="KW-1185">Reference proteome</keyword>
<accession>A0ABN9H8D0</accession>
<gene>
    <name evidence="1" type="ORF">SPARVUS_LOCUS15571010</name>
</gene>
<organism evidence="1 2">
    <name type="scientific">Staurois parvus</name>
    <dbReference type="NCBI Taxonomy" id="386267"/>
    <lineage>
        <taxon>Eukaryota</taxon>
        <taxon>Metazoa</taxon>
        <taxon>Chordata</taxon>
        <taxon>Craniata</taxon>
        <taxon>Vertebrata</taxon>
        <taxon>Euteleostomi</taxon>
        <taxon>Amphibia</taxon>
        <taxon>Batrachia</taxon>
        <taxon>Anura</taxon>
        <taxon>Neobatrachia</taxon>
        <taxon>Ranoidea</taxon>
        <taxon>Ranidae</taxon>
        <taxon>Staurois</taxon>
    </lineage>
</organism>
<feature type="non-terminal residue" evidence="1">
    <location>
        <position position="1"/>
    </location>
</feature>
<sequence>VTLAVESGLSTAPTQLSRDIGLTGHRAHGTQWDLGCGVWPQHSLLGTIQGTGGLCTQQGQFRKRVVCAHNRESSGHGWSVHTIGTVHDTGGLCAQQRQFRTWVVLCAQQAQFR</sequence>
<reference evidence="1" key="1">
    <citation type="submission" date="2023-05" db="EMBL/GenBank/DDBJ databases">
        <authorList>
            <person name="Stuckert A."/>
        </authorList>
    </citation>
    <scope>NUCLEOTIDE SEQUENCE</scope>
</reference>
<proteinExistence type="predicted"/>
<protein>
    <submittedName>
        <fullName evidence="1">Uncharacterized protein</fullName>
    </submittedName>
</protein>
<dbReference type="EMBL" id="CATNWA010020281">
    <property type="protein sequence ID" value="CAI9617574.1"/>
    <property type="molecule type" value="Genomic_DNA"/>
</dbReference>
<comment type="caution">
    <text evidence="1">The sequence shown here is derived from an EMBL/GenBank/DDBJ whole genome shotgun (WGS) entry which is preliminary data.</text>
</comment>
<feature type="non-terminal residue" evidence="1">
    <location>
        <position position="113"/>
    </location>
</feature>